<keyword evidence="1" id="KW-0812">Transmembrane</keyword>
<organism evidence="2 3">
    <name type="scientific">Bordetella genomosp. 12</name>
    <dbReference type="NCBI Taxonomy" id="463035"/>
    <lineage>
        <taxon>Bacteria</taxon>
        <taxon>Pseudomonadati</taxon>
        <taxon>Pseudomonadota</taxon>
        <taxon>Betaproteobacteria</taxon>
        <taxon>Burkholderiales</taxon>
        <taxon>Alcaligenaceae</taxon>
        <taxon>Bordetella</taxon>
    </lineage>
</organism>
<keyword evidence="3" id="KW-1185">Reference proteome</keyword>
<keyword evidence="1" id="KW-1133">Transmembrane helix</keyword>
<dbReference type="RefSeq" id="WP_094810942.1">
    <property type="nucleotide sequence ID" value="NZ_NEVU01000001.1"/>
</dbReference>
<dbReference type="Pfam" id="PF04964">
    <property type="entry name" value="Flp_Fap"/>
    <property type="match status" value="1"/>
</dbReference>
<accession>A0A261VV68</accession>
<dbReference type="AlphaFoldDB" id="A0A261VV68"/>
<evidence type="ECO:0000256" key="1">
    <source>
        <dbReference type="SAM" id="Phobius"/>
    </source>
</evidence>
<dbReference type="EMBL" id="NEVU01000001">
    <property type="protein sequence ID" value="OZI77929.1"/>
    <property type="molecule type" value="Genomic_DNA"/>
</dbReference>
<keyword evidence="1" id="KW-0472">Membrane</keyword>
<evidence type="ECO:0000313" key="3">
    <source>
        <dbReference type="Proteomes" id="UP000216429"/>
    </source>
</evidence>
<sequence length="70" mass="6983">MLAQLSSFWRDEDGATAIEYGLIAGLIAVVIIGGLTAVSGGLNGLFNRINGALTNVAADSGSGGSTQTNN</sequence>
<dbReference type="OrthoDB" id="5325135at2"/>
<evidence type="ECO:0000313" key="2">
    <source>
        <dbReference type="EMBL" id="OZI77929.1"/>
    </source>
</evidence>
<gene>
    <name evidence="2" type="ORF">CAL22_05235</name>
</gene>
<feature type="transmembrane region" description="Helical" evidence="1">
    <location>
        <begin position="20"/>
        <end position="42"/>
    </location>
</feature>
<dbReference type="InterPro" id="IPR007047">
    <property type="entry name" value="Flp_Fap"/>
</dbReference>
<dbReference type="Proteomes" id="UP000216429">
    <property type="component" value="Unassembled WGS sequence"/>
</dbReference>
<reference evidence="3" key="1">
    <citation type="submission" date="2017-05" db="EMBL/GenBank/DDBJ databases">
        <title>Complete and WGS of Bordetella genogroups.</title>
        <authorList>
            <person name="Spilker T."/>
            <person name="Lipuma J."/>
        </authorList>
    </citation>
    <scope>NUCLEOTIDE SEQUENCE [LARGE SCALE GENOMIC DNA]</scope>
    <source>
        <strain evidence="3">AU6712</strain>
    </source>
</reference>
<proteinExistence type="predicted"/>
<protein>
    <submittedName>
        <fullName evidence="2">Flp family type IVb pilin</fullName>
    </submittedName>
</protein>
<comment type="caution">
    <text evidence="2">The sequence shown here is derived from an EMBL/GenBank/DDBJ whole genome shotgun (WGS) entry which is preliminary data.</text>
</comment>
<name>A0A261VV68_9BORD</name>